<proteinExistence type="predicted"/>
<dbReference type="EMBL" id="BPLQ01008933">
    <property type="protein sequence ID" value="GIY40448.1"/>
    <property type="molecule type" value="Genomic_DNA"/>
</dbReference>
<evidence type="ECO:0000313" key="1">
    <source>
        <dbReference type="EMBL" id="GIY40448.1"/>
    </source>
</evidence>
<organism evidence="1 2">
    <name type="scientific">Caerostris darwini</name>
    <dbReference type="NCBI Taxonomy" id="1538125"/>
    <lineage>
        <taxon>Eukaryota</taxon>
        <taxon>Metazoa</taxon>
        <taxon>Ecdysozoa</taxon>
        <taxon>Arthropoda</taxon>
        <taxon>Chelicerata</taxon>
        <taxon>Arachnida</taxon>
        <taxon>Araneae</taxon>
        <taxon>Araneomorphae</taxon>
        <taxon>Entelegynae</taxon>
        <taxon>Araneoidea</taxon>
        <taxon>Araneidae</taxon>
        <taxon>Caerostris</taxon>
    </lineage>
</organism>
<reference evidence="1 2" key="1">
    <citation type="submission" date="2021-06" db="EMBL/GenBank/DDBJ databases">
        <title>Caerostris darwini draft genome.</title>
        <authorList>
            <person name="Kono N."/>
            <person name="Arakawa K."/>
        </authorList>
    </citation>
    <scope>NUCLEOTIDE SEQUENCE [LARGE SCALE GENOMIC DNA]</scope>
</reference>
<accession>A0AAV4T144</accession>
<dbReference type="AlphaFoldDB" id="A0AAV4T144"/>
<sequence length="128" mass="14688">MSCGLPRAFGCECDSKHFSCAATYKLLSRGILETRNSEHEGKKIVIISLTAKNKWHLGMEFYSLPGAYARQDLGEFQLFSLFVYGSLDKADLTVLEVLKLRHLIQVPAFDNNFLRDRKAFYEIRLFAF</sequence>
<evidence type="ECO:0000313" key="2">
    <source>
        <dbReference type="Proteomes" id="UP001054837"/>
    </source>
</evidence>
<dbReference type="Proteomes" id="UP001054837">
    <property type="component" value="Unassembled WGS sequence"/>
</dbReference>
<name>A0AAV4T144_9ARAC</name>
<gene>
    <name evidence="1" type="ORF">CDAR_36441</name>
</gene>
<keyword evidence="2" id="KW-1185">Reference proteome</keyword>
<protein>
    <submittedName>
        <fullName evidence="1">Uncharacterized protein</fullName>
    </submittedName>
</protein>
<comment type="caution">
    <text evidence="1">The sequence shown here is derived from an EMBL/GenBank/DDBJ whole genome shotgun (WGS) entry which is preliminary data.</text>
</comment>